<gene>
    <name evidence="7" type="ORF">THTE_3182</name>
</gene>
<evidence type="ECO:0000313" key="8">
    <source>
        <dbReference type="Proteomes" id="UP000215086"/>
    </source>
</evidence>
<comment type="catalytic activity">
    <reaction evidence="1">
        <text>ATP + protein L-histidine = ADP + protein N-phospho-L-histidine.</text>
        <dbReference type="EC" id="2.7.13.3"/>
    </reaction>
</comment>
<proteinExistence type="predicted"/>
<evidence type="ECO:0000256" key="4">
    <source>
        <dbReference type="SAM" id="MobiDB-lite"/>
    </source>
</evidence>
<feature type="transmembrane region" description="Helical" evidence="5">
    <location>
        <begin position="36"/>
        <end position="55"/>
    </location>
</feature>
<organism evidence="7 8">
    <name type="scientific">Thermogutta terrifontis</name>
    <dbReference type="NCBI Taxonomy" id="1331910"/>
    <lineage>
        <taxon>Bacteria</taxon>
        <taxon>Pseudomonadati</taxon>
        <taxon>Planctomycetota</taxon>
        <taxon>Planctomycetia</taxon>
        <taxon>Pirellulales</taxon>
        <taxon>Thermoguttaceae</taxon>
        <taxon>Thermogutta</taxon>
    </lineage>
</organism>
<reference evidence="7 8" key="1">
    <citation type="journal article" name="Front. Microbiol.">
        <title>Sugar Metabolism of the First Thermophilic Planctomycete Thermogutta terrifontis: Comparative Genomic and Transcriptomic Approaches.</title>
        <authorList>
            <person name="Elcheninov A.G."/>
            <person name="Menzel P."/>
            <person name="Gudbergsdottir S.R."/>
            <person name="Slesarev A.I."/>
            <person name="Kadnikov V.V."/>
            <person name="Krogh A."/>
            <person name="Bonch-Osmolovskaya E.A."/>
            <person name="Peng X."/>
            <person name="Kublanov I.V."/>
        </authorList>
    </citation>
    <scope>NUCLEOTIDE SEQUENCE [LARGE SCALE GENOMIC DNA]</scope>
    <source>
        <strain evidence="7 8">R1</strain>
    </source>
</reference>
<dbReference type="PANTHER" id="PTHR43547">
    <property type="entry name" value="TWO-COMPONENT HISTIDINE KINASE"/>
    <property type="match status" value="1"/>
</dbReference>
<dbReference type="EC" id="2.7.13.3" evidence="2"/>
<dbReference type="KEGG" id="ttf:THTE_3182"/>
<dbReference type="PRINTS" id="PR00344">
    <property type="entry name" value="BCTRLSENSOR"/>
</dbReference>
<feature type="compositionally biased region" description="Low complexity" evidence="4">
    <location>
        <begin position="498"/>
        <end position="508"/>
    </location>
</feature>
<dbReference type="PROSITE" id="PS50109">
    <property type="entry name" value="HIS_KIN"/>
    <property type="match status" value="1"/>
</dbReference>
<dbReference type="InterPro" id="IPR004358">
    <property type="entry name" value="Sig_transdc_His_kin-like_C"/>
</dbReference>
<dbReference type="Gene3D" id="3.30.565.10">
    <property type="entry name" value="Histidine kinase-like ATPase, C-terminal domain"/>
    <property type="match status" value="1"/>
</dbReference>
<evidence type="ECO:0000259" key="6">
    <source>
        <dbReference type="PROSITE" id="PS50109"/>
    </source>
</evidence>
<dbReference type="CDD" id="cd00082">
    <property type="entry name" value="HisKA"/>
    <property type="match status" value="1"/>
</dbReference>
<dbReference type="Pfam" id="PF02518">
    <property type="entry name" value="HATPase_c"/>
    <property type="match status" value="1"/>
</dbReference>
<dbReference type="Gene3D" id="1.10.287.130">
    <property type="match status" value="1"/>
</dbReference>
<evidence type="ECO:0000256" key="2">
    <source>
        <dbReference type="ARBA" id="ARBA00012438"/>
    </source>
</evidence>
<dbReference type="PANTHER" id="PTHR43547:SF2">
    <property type="entry name" value="HYBRID SIGNAL TRANSDUCTION HISTIDINE KINASE C"/>
    <property type="match status" value="1"/>
</dbReference>
<dbReference type="SUPFAM" id="SSF47384">
    <property type="entry name" value="Homodimeric domain of signal transducing histidine kinase"/>
    <property type="match status" value="1"/>
</dbReference>
<keyword evidence="5" id="KW-0472">Membrane</keyword>
<evidence type="ECO:0000313" key="7">
    <source>
        <dbReference type="EMBL" id="ASV75784.1"/>
    </source>
</evidence>
<feature type="compositionally biased region" description="Low complexity" evidence="4">
    <location>
        <begin position="1"/>
        <end position="14"/>
    </location>
</feature>
<dbReference type="SMART" id="SM00387">
    <property type="entry name" value="HATPase_c"/>
    <property type="match status" value="1"/>
</dbReference>
<feature type="region of interest" description="Disordered" evidence="4">
    <location>
        <begin position="1"/>
        <end position="24"/>
    </location>
</feature>
<evidence type="ECO:0000256" key="1">
    <source>
        <dbReference type="ARBA" id="ARBA00000085"/>
    </source>
</evidence>
<dbReference type="InterPro" id="IPR003594">
    <property type="entry name" value="HATPase_dom"/>
</dbReference>
<dbReference type="InterPro" id="IPR036890">
    <property type="entry name" value="HATPase_C_sf"/>
</dbReference>
<dbReference type="AlphaFoldDB" id="A0A286RIJ1"/>
<feature type="region of interest" description="Disordered" evidence="4">
    <location>
        <begin position="473"/>
        <end position="508"/>
    </location>
</feature>
<name>A0A286RIJ1_9BACT</name>
<evidence type="ECO:0000256" key="5">
    <source>
        <dbReference type="SAM" id="Phobius"/>
    </source>
</evidence>
<dbReference type="SUPFAM" id="SSF55874">
    <property type="entry name" value="ATPase domain of HSP90 chaperone/DNA topoisomerase II/histidine kinase"/>
    <property type="match status" value="1"/>
</dbReference>
<feature type="transmembrane region" description="Helical" evidence="5">
    <location>
        <begin position="217"/>
        <end position="237"/>
    </location>
</feature>
<dbReference type="Proteomes" id="UP000215086">
    <property type="component" value="Chromosome"/>
</dbReference>
<evidence type="ECO:0000256" key="3">
    <source>
        <dbReference type="ARBA" id="ARBA00022553"/>
    </source>
</evidence>
<keyword evidence="8" id="KW-1185">Reference proteome</keyword>
<dbReference type="GO" id="GO:0000155">
    <property type="term" value="F:phosphorelay sensor kinase activity"/>
    <property type="evidence" value="ECO:0007669"/>
    <property type="project" value="InterPro"/>
</dbReference>
<dbReference type="InterPro" id="IPR036097">
    <property type="entry name" value="HisK_dim/P_sf"/>
</dbReference>
<accession>A0A286RIJ1</accession>
<keyword evidence="3" id="KW-0597">Phosphoprotein</keyword>
<dbReference type="SMART" id="SM00388">
    <property type="entry name" value="HisKA"/>
    <property type="match status" value="1"/>
</dbReference>
<protein>
    <recommendedName>
        <fullName evidence="2">histidine kinase</fullName>
        <ecNumber evidence="2">2.7.13.3</ecNumber>
    </recommendedName>
</protein>
<sequence>MKDALVSPPTTVVSPSPPFETRSRGHGGRFKVLREAGGILAIGFLLAVALLFVAWQWHEWQTDRMGAEEIVRGQAEALARAVIGAIRSHRRLGAFFDQQIQVALDELVDSHDVLAAGIADKNHRFLLRAGANLPEIPPGDWAKLPEGFLIQKAFELPPLPPEGPGRGRGFGWGRWFRDAMEQENPSHFANGGNFLVILLLDRSGYDAQMRRAAISRLVAVATGLGCLALLALVWGLATRALTAEHERRLAELRAKHYEELGQAAAGLAHETRHPLGLIRGWAQKIAQSAEPQSPVAREARLVMEECDRLAARLTQFLTFAKPYRPRWELVHPEPIIQELLTLLEPDCEARAVRCHFERPDRPIAFWADPELFRQALFNLLHNAVKFTQPGTSVEVSTRVSSNCSTIEVRDHGPGVKPEQLPRLFTPYFSTDPQGSGLGLALVRKVVEAHGWDIQYEPLPEGGSVFRIVIPMNKRKPAPTPERPTGRGAGTLAPGNLEPAPDAPGGDGP</sequence>
<dbReference type="InterPro" id="IPR005467">
    <property type="entry name" value="His_kinase_dom"/>
</dbReference>
<feature type="domain" description="Histidine kinase" evidence="6">
    <location>
        <begin position="266"/>
        <end position="473"/>
    </location>
</feature>
<dbReference type="EMBL" id="CP018477">
    <property type="protein sequence ID" value="ASV75784.1"/>
    <property type="molecule type" value="Genomic_DNA"/>
</dbReference>
<keyword evidence="5" id="KW-0812">Transmembrane</keyword>
<keyword evidence="5" id="KW-1133">Transmembrane helix</keyword>
<dbReference type="InterPro" id="IPR003661">
    <property type="entry name" value="HisK_dim/P_dom"/>
</dbReference>